<gene>
    <name evidence="8" type="ORF">IAB71_01550</name>
</gene>
<evidence type="ECO:0000256" key="2">
    <source>
        <dbReference type="ARBA" id="ARBA00022803"/>
    </source>
</evidence>
<keyword evidence="2 3" id="KW-0802">TPR repeat</keyword>
<dbReference type="Gene3D" id="2.60.40.10">
    <property type="entry name" value="Immunoglobulins"/>
    <property type="match status" value="1"/>
</dbReference>
<dbReference type="Gene3D" id="1.25.40.10">
    <property type="entry name" value="Tetratricopeptide repeat domain"/>
    <property type="match status" value="1"/>
</dbReference>
<evidence type="ECO:0000256" key="3">
    <source>
        <dbReference type="PROSITE-ProRule" id="PRU00339"/>
    </source>
</evidence>
<feature type="repeat" description="TPR" evidence="3">
    <location>
        <begin position="138"/>
        <end position="171"/>
    </location>
</feature>
<evidence type="ECO:0000313" key="9">
    <source>
        <dbReference type="Proteomes" id="UP000824169"/>
    </source>
</evidence>
<accession>A0A9D1P0Y7</accession>
<dbReference type="InterPro" id="IPR013783">
    <property type="entry name" value="Ig-like_fold"/>
</dbReference>
<dbReference type="InterPro" id="IPR059177">
    <property type="entry name" value="GH29D-like_dom"/>
</dbReference>
<dbReference type="PANTHER" id="PTHR44943:SF8">
    <property type="entry name" value="TPR REPEAT-CONTAINING PROTEIN MJ0263"/>
    <property type="match status" value="1"/>
</dbReference>
<feature type="domain" description="GH29D-like beta-sandwich" evidence="7">
    <location>
        <begin position="221"/>
        <end position="284"/>
    </location>
</feature>
<dbReference type="InterPro" id="IPR051685">
    <property type="entry name" value="Ycf3/AcsC/BcsC/TPR_MFPF"/>
</dbReference>
<feature type="repeat" description="TPR" evidence="3">
    <location>
        <begin position="104"/>
        <end position="137"/>
    </location>
</feature>
<keyword evidence="6" id="KW-0812">Transmembrane</keyword>
<name>A0A9D1P0Y7_9FIRM</name>
<keyword evidence="6" id="KW-1133">Transmembrane helix</keyword>
<evidence type="ECO:0000256" key="5">
    <source>
        <dbReference type="SAM" id="MobiDB-lite"/>
    </source>
</evidence>
<proteinExistence type="predicted"/>
<keyword evidence="1" id="KW-0677">Repeat</keyword>
<dbReference type="InterPro" id="IPR011990">
    <property type="entry name" value="TPR-like_helical_dom_sf"/>
</dbReference>
<dbReference type="SMART" id="SM00028">
    <property type="entry name" value="TPR"/>
    <property type="match status" value="2"/>
</dbReference>
<reference evidence="8" key="1">
    <citation type="submission" date="2020-10" db="EMBL/GenBank/DDBJ databases">
        <authorList>
            <person name="Gilroy R."/>
        </authorList>
    </citation>
    <scope>NUCLEOTIDE SEQUENCE</scope>
    <source>
        <strain evidence="8">CHK188-20938</strain>
    </source>
</reference>
<dbReference type="SUPFAM" id="SSF48452">
    <property type="entry name" value="TPR-like"/>
    <property type="match status" value="1"/>
</dbReference>
<dbReference type="Proteomes" id="UP000824169">
    <property type="component" value="Unassembled WGS sequence"/>
</dbReference>
<protein>
    <submittedName>
        <fullName evidence="8">Chitobiase/beta-hexosaminidase C-terminal domain-containing protein</fullName>
    </submittedName>
</protein>
<keyword evidence="6" id="KW-0472">Membrane</keyword>
<feature type="region of interest" description="Disordered" evidence="5">
    <location>
        <begin position="376"/>
        <end position="447"/>
    </location>
</feature>
<evidence type="ECO:0000256" key="1">
    <source>
        <dbReference type="ARBA" id="ARBA00022737"/>
    </source>
</evidence>
<keyword evidence="4" id="KW-0175">Coiled coil</keyword>
<dbReference type="InterPro" id="IPR019734">
    <property type="entry name" value="TPR_rpt"/>
</dbReference>
<evidence type="ECO:0000256" key="4">
    <source>
        <dbReference type="SAM" id="Coils"/>
    </source>
</evidence>
<sequence length="447" mass="49054">MKNCSQCGAPMQDDEVICPVCGQEVQLVPDYETMESRMYEQKKQKEQEEEENRRLEEERLCQEEMEQQAKARKRRRILILVFLAVAAAAIVCFLLLSRGGSGSFEHQMQRAETAYSNSNYEEALDYIQQALALEPDSAEALTLRAQIYDKLGDSEKAAQELEQVIADNPNYEAAYNILIRIYNDLNEPDKIRELLDNCQNAEIKEKYSSYLCEDPVFSLSEGTYDTEQTVEISVSGDADIYYTTDGTEPTENSTRYTEGIQLEEGTTTLRAIAVNAMGIRSSIVEAHYTIRLSVPNQPSIQPASGSYTGSTATKITVTADAGCTIYYSFDTRPTTSSTRYTGPVTMPDGTHTFYAIAVNAAGKISAAASATYVVDRSASGSVIPTPTPTTEPERTPSSGQTVSTPTPTPTPTPTEEPTVTEEPTPTPTEEPETTPPESGSEGGQTEE</sequence>
<dbReference type="EMBL" id="DVOO01000006">
    <property type="protein sequence ID" value="HIV24465.1"/>
    <property type="molecule type" value="Genomic_DNA"/>
</dbReference>
<reference evidence="8" key="2">
    <citation type="journal article" date="2021" name="PeerJ">
        <title>Extensive microbial diversity within the chicken gut microbiome revealed by metagenomics and culture.</title>
        <authorList>
            <person name="Gilroy R."/>
            <person name="Ravi A."/>
            <person name="Getino M."/>
            <person name="Pursley I."/>
            <person name="Horton D.L."/>
            <person name="Alikhan N.F."/>
            <person name="Baker D."/>
            <person name="Gharbi K."/>
            <person name="Hall N."/>
            <person name="Watson M."/>
            <person name="Adriaenssens E.M."/>
            <person name="Foster-Nyarko E."/>
            <person name="Jarju S."/>
            <person name="Secka A."/>
            <person name="Antonio M."/>
            <person name="Oren A."/>
            <person name="Chaudhuri R.R."/>
            <person name="La Ragione R."/>
            <person name="Hildebrand F."/>
            <person name="Pallen M.J."/>
        </authorList>
    </citation>
    <scope>NUCLEOTIDE SEQUENCE</scope>
    <source>
        <strain evidence="8">CHK188-20938</strain>
    </source>
</reference>
<feature type="domain" description="GH29D-like beta-sandwich" evidence="7">
    <location>
        <begin position="302"/>
        <end position="366"/>
    </location>
</feature>
<evidence type="ECO:0000313" key="8">
    <source>
        <dbReference type="EMBL" id="HIV24465.1"/>
    </source>
</evidence>
<dbReference type="PROSITE" id="PS50005">
    <property type="entry name" value="TPR"/>
    <property type="match status" value="2"/>
</dbReference>
<feature type="coiled-coil region" evidence="4">
    <location>
        <begin position="31"/>
        <end position="72"/>
    </location>
</feature>
<organism evidence="8 9">
    <name type="scientific">Candidatus Scatomonas pullistercoris</name>
    <dbReference type="NCBI Taxonomy" id="2840920"/>
    <lineage>
        <taxon>Bacteria</taxon>
        <taxon>Bacillati</taxon>
        <taxon>Bacillota</taxon>
        <taxon>Clostridia</taxon>
        <taxon>Lachnospirales</taxon>
        <taxon>Lachnospiraceae</taxon>
        <taxon>Lachnospiraceae incertae sedis</taxon>
        <taxon>Candidatus Scatomonas</taxon>
    </lineage>
</organism>
<evidence type="ECO:0000256" key="6">
    <source>
        <dbReference type="SAM" id="Phobius"/>
    </source>
</evidence>
<dbReference type="Pfam" id="PF14559">
    <property type="entry name" value="TPR_19"/>
    <property type="match status" value="1"/>
</dbReference>
<comment type="caution">
    <text evidence="8">The sequence shown here is derived from an EMBL/GenBank/DDBJ whole genome shotgun (WGS) entry which is preliminary data.</text>
</comment>
<dbReference type="AlphaFoldDB" id="A0A9D1P0Y7"/>
<dbReference type="PANTHER" id="PTHR44943">
    <property type="entry name" value="CELLULOSE SYNTHASE OPERON PROTEIN C"/>
    <property type="match status" value="1"/>
</dbReference>
<feature type="transmembrane region" description="Helical" evidence="6">
    <location>
        <begin position="77"/>
        <end position="96"/>
    </location>
</feature>
<evidence type="ECO:0000259" key="7">
    <source>
        <dbReference type="Pfam" id="PF13290"/>
    </source>
</evidence>
<dbReference type="Pfam" id="PF13290">
    <property type="entry name" value="CHB_HEX_C_1"/>
    <property type="match status" value="2"/>
</dbReference>